<evidence type="ECO:0000313" key="1">
    <source>
        <dbReference type="EMBL" id="SPD03963.1"/>
    </source>
</evidence>
<name>A0A2N9GWU1_FAGSY</name>
<proteinExistence type="predicted"/>
<sequence length="118" mass="13600">MTEMLKYVEEKQIKGKDKDAYNLTNLARELDPYFSTVEKFYIVLYVYMSARPKKNKLDHTDLHALLGFEAEDPFITANSTNERFCKFVKSVHRTYFIPSYAWCSSTYQQGVACVGGSG</sequence>
<accession>A0A2N9GWU1</accession>
<reference evidence="1" key="1">
    <citation type="submission" date="2018-02" db="EMBL/GenBank/DDBJ databases">
        <authorList>
            <person name="Cohen D.B."/>
            <person name="Kent A.D."/>
        </authorList>
    </citation>
    <scope>NUCLEOTIDE SEQUENCE</scope>
</reference>
<protein>
    <submittedName>
        <fullName evidence="1">Uncharacterized protein</fullName>
    </submittedName>
</protein>
<gene>
    <name evidence="1" type="ORF">FSB_LOCUS31845</name>
</gene>
<dbReference type="AlphaFoldDB" id="A0A2N9GWU1"/>
<organism evidence="1">
    <name type="scientific">Fagus sylvatica</name>
    <name type="common">Beechnut</name>
    <dbReference type="NCBI Taxonomy" id="28930"/>
    <lineage>
        <taxon>Eukaryota</taxon>
        <taxon>Viridiplantae</taxon>
        <taxon>Streptophyta</taxon>
        <taxon>Embryophyta</taxon>
        <taxon>Tracheophyta</taxon>
        <taxon>Spermatophyta</taxon>
        <taxon>Magnoliopsida</taxon>
        <taxon>eudicotyledons</taxon>
        <taxon>Gunneridae</taxon>
        <taxon>Pentapetalae</taxon>
        <taxon>rosids</taxon>
        <taxon>fabids</taxon>
        <taxon>Fagales</taxon>
        <taxon>Fagaceae</taxon>
        <taxon>Fagus</taxon>
    </lineage>
</organism>
<dbReference type="EMBL" id="OIVN01002476">
    <property type="protein sequence ID" value="SPD03963.1"/>
    <property type="molecule type" value="Genomic_DNA"/>
</dbReference>